<protein>
    <recommendedName>
        <fullName evidence="2">Clr5 domain-containing protein</fullName>
    </recommendedName>
</protein>
<feature type="compositionally biased region" description="Pro residues" evidence="1">
    <location>
        <begin position="82"/>
        <end position="96"/>
    </location>
</feature>
<comment type="caution">
    <text evidence="3">The sequence shown here is derived from an EMBL/GenBank/DDBJ whole genome shotgun (WGS) entry which is preliminary data.</text>
</comment>
<organism evidence="3 4">
    <name type="scientific">Elaphomyces granulatus</name>
    <dbReference type="NCBI Taxonomy" id="519963"/>
    <lineage>
        <taxon>Eukaryota</taxon>
        <taxon>Fungi</taxon>
        <taxon>Dikarya</taxon>
        <taxon>Ascomycota</taxon>
        <taxon>Pezizomycotina</taxon>
        <taxon>Eurotiomycetes</taxon>
        <taxon>Eurotiomycetidae</taxon>
        <taxon>Eurotiales</taxon>
        <taxon>Elaphomycetaceae</taxon>
        <taxon>Elaphomyces</taxon>
    </lineage>
</organism>
<name>A0A232LX25_9EURO</name>
<reference evidence="3 4" key="1">
    <citation type="journal article" date="2015" name="Environ. Microbiol.">
        <title>Metagenome sequence of Elaphomyces granulatus from sporocarp tissue reveals Ascomycota ectomycorrhizal fingerprints of genome expansion and a Proteobacteria-rich microbiome.</title>
        <authorList>
            <person name="Quandt C.A."/>
            <person name="Kohler A."/>
            <person name="Hesse C.N."/>
            <person name="Sharpton T.J."/>
            <person name="Martin F."/>
            <person name="Spatafora J.W."/>
        </authorList>
    </citation>
    <scope>NUCLEOTIDE SEQUENCE [LARGE SCALE GENOMIC DNA]</scope>
    <source>
        <strain evidence="3 4">OSC145934</strain>
    </source>
</reference>
<gene>
    <name evidence="3" type="ORF">Egran_03565</name>
</gene>
<keyword evidence="4" id="KW-1185">Reference proteome</keyword>
<evidence type="ECO:0000313" key="4">
    <source>
        <dbReference type="Proteomes" id="UP000243515"/>
    </source>
</evidence>
<dbReference type="Proteomes" id="UP000243515">
    <property type="component" value="Unassembled WGS sequence"/>
</dbReference>
<feature type="region of interest" description="Disordered" evidence="1">
    <location>
        <begin position="342"/>
        <end position="381"/>
    </location>
</feature>
<sequence>MKTSIPSEVWEKKKSLIAKLYKDEEWPLKQVIKQIRTDDFNPSETQLRSRLKKWRVTKPSRQTRKKPSSPPEMEDDDQPLSPVNPKPTVLPAPPSTLHPQQLQLQPQLQSRPKPHLKALQTSLPGWYDANGPYQRLQSATQQPLQPATLAFDSQELDSCSWDSPLEAQQVSSEPQDESNQLMSHFPSPSIPSVSTSAPYDLHSVITHSNGVTMTSAPLMTPTYSAVYDSSETCLPSPASPTLPWPTVTEPDVSRTILPIATWLSSSYEGPNSLATAPFYPAKTTSSPMASYGQMIQPMLAPDLSPVFSQSPPLPDAFAASLWDDGPILKPYRRAIGYHPQAAAGHVRVDRQGRQRKSLQKKRKETLLRTSPAAMVPLSQQF</sequence>
<dbReference type="AlphaFoldDB" id="A0A232LX25"/>
<dbReference type="Pfam" id="PF14420">
    <property type="entry name" value="Clr5"/>
    <property type="match status" value="1"/>
</dbReference>
<evidence type="ECO:0000313" key="3">
    <source>
        <dbReference type="EMBL" id="OXV08672.1"/>
    </source>
</evidence>
<dbReference type="EMBL" id="NPHW01003960">
    <property type="protein sequence ID" value="OXV08672.1"/>
    <property type="molecule type" value="Genomic_DNA"/>
</dbReference>
<proteinExistence type="predicted"/>
<evidence type="ECO:0000259" key="2">
    <source>
        <dbReference type="Pfam" id="PF14420"/>
    </source>
</evidence>
<dbReference type="OrthoDB" id="5308957at2759"/>
<feature type="region of interest" description="Disordered" evidence="1">
    <location>
        <begin position="38"/>
        <end position="114"/>
    </location>
</feature>
<feature type="compositionally biased region" description="Basic residues" evidence="1">
    <location>
        <begin position="49"/>
        <end position="67"/>
    </location>
</feature>
<feature type="compositionally biased region" description="Low complexity" evidence="1">
    <location>
        <begin position="97"/>
        <end position="111"/>
    </location>
</feature>
<evidence type="ECO:0000256" key="1">
    <source>
        <dbReference type="SAM" id="MobiDB-lite"/>
    </source>
</evidence>
<dbReference type="InterPro" id="IPR025676">
    <property type="entry name" value="Clr5_dom"/>
</dbReference>
<accession>A0A232LX25</accession>
<feature type="compositionally biased region" description="Basic residues" evidence="1">
    <location>
        <begin position="353"/>
        <end position="363"/>
    </location>
</feature>
<feature type="domain" description="Clr5" evidence="2">
    <location>
        <begin position="7"/>
        <end position="58"/>
    </location>
</feature>